<dbReference type="SMART" id="SM00387">
    <property type="entry name" value="HATPase_c"/>
    <property type="match status" value="1"/>
</dbReference>
<feature type="domain" description="HAMP" evidence="16">
    <location>
        <begin position="208"/>
        <end position="261"/>
    </location>
</feature>
<dbReference type="PROSITE" id="PS50110">
    <property type="entry name" value="RESPONSE_REGULATORY"/>
    <property type="match status" value="3"/>
</dbReference>
<dbReference type="PROSITE" id="PS50885">
    <property type="entry name" value="HAMP"/>
    <property type="match status" value="1"/>
</dbReference>
<reference evidence="17 18" key="1">
    <citation type="submission" date="2017-06" db="EMBL/GenBank/DDBJ databases">
        <title>Genome sequencing of cyanobaciteial culture collection at National Institute for Environmental Studies (NIES).</title>
        <authorList>
            <person name="Hirose Y."/>
            <person name="Shimura Y."/>
            <person name="Fujisawa T."/>
            <person name="Nakamura Y."/>
            <person name="Kawachi M."/>
        </authorList>
    </citation>
    <scope>NUCLEOTIDE SEQUENCE [LARGE SCALE GENOMIC DNA]</scope>
    <source>
        <strain evidence="17 18">NIES-37</strain>
    </source>
</reference>
<dbReference type="InterPro" id="IPR036890">
    <property type="entry name" value="HATPase_C_sf"/>
</dbReference>
<dbReference type="InterPro" id="IPR003661">
    <property type="entry name" value="HisK_dim/P_dom"/>
</dbReference>
<dbReference type="SUPFAM" id="SSF55781">
    <property type="entry name" value="GAF domain-like"/>
    <property type="match status" value="1"/>
</dbReference>
<evidence type="ECO:0000256" key="12">
    <source>
        <dbReference type="SAM" id="MobiDB-lite"/>
    </source>
</evidence>
<keyword evidence="13" id="KW-0812">Transmembrane</keyword>
<evidence type="ECO:0000256" key="10">
    <source>
        <dbReference type="PROSITE-ProRule" id="PRU00169"/>
    </source>
</evidence>
<dbReference type="AlphaFoldDB" id="A0A1Z4NA34"/>
<dbReference type="InterPro" id="IPR004358">
    <property type="entry name" value="Sig_transdc_His_kin-like_C"/>
</dbReference>
<dbReference type="InterPro" id="IPR001789">
    <property type="entry name" value="Sig_transdc_resp-reg_receiver"/>
</dbReference>
<dbReference type="SUPFAM" id="SSF55874">
    <property type="entry name" value="ATPase domain of HSP90 chaperone/DNA topoisomerase II/histidine kinase"/>
    <property type="match status" value="1"/>
</dbReference>
<feature type="domain" description="Response regulatory" evidence="15">
    <location>
        <begin position="1086"/>
        <end position="1203"/>
    </location>
</feature>
<dbReference type="Pfam" id="PF13185">
    <property type="entry name" value="GAF_2"/>
    <property type="match status" value="1"/>
</dbReference>
<dbReference type="CDD" id="cd19410">
    <property type="entry name" value="HK9-like_sensor"/>
    <property type="match status" value="1"/>
</dbReference>
<dbReference type="Pfam" id="PF00512">
    <property type="entry name" value="HisKA"/>
    <property type="match status" value="1"/>
</dbReference>
<evidence type="ECO:0000313" key="18">
    <source>
        <dbReference type="Proteomes" id="UP000218785"/>
    </source>
</evidence>
<dbReference type="RefSeq" id="WP_096582943.1">
    <property type="nucleotide sequence ID" value="NZ_CAWNJS010000001.1"/>
</dbReference>
<evidence type="ECO:0000259" key="15">
    <source>
        <dbReference type="PROSITE" id="PS50110"/>
    </source>
</evidence>
<dbReference type="InterPro" id="IPR011006">
    <property type="entry name" value="CheY-like_superfamily"/>
</dbReference>
<feature type="modified residue" description="4-aspartylphosphate" evidence="10">
    <location>
        <position position="989"/>
    </location>
</feature>
<dbReference type="Gene3D" id="3.30.450.40">
    <property type="match status" value="1"/>
</dbReference>
<dbReference type="Gene3D" id="6.10.340.10">
    <property type="match status" value="1"/>
</dbReference>
<dbReference type="InterPro" id="IPR029016">
    <property type="entry name" value="GAF-like_dom_sf"/>
</dbReference>
<name>A0A1Z4NA34_9CYAN</name>
<dbReference type="SMART" id="SM00065">
    <property type="entry name" value="GAF"/>
    <property type="match status" value="1"/>
</dbReference>
<dbReference type="Proteomes" id="UP000218785">
    <property type="component" value="Chromosome"/>
</dbReference>
<evidence type="ECO:0000313" key="17">
    <source>
        <dbReference type="EMBL" id="BAZ02599.1"/>
    </source>
</evidence>
<keyword evidence="13" id="KW-1133">Transmembrane helix</keyword>
<feature type="compositionally biased region" description="Pro residues" evidence="12">
    <location>
        <begin position="781"/>
        <end position="798"/>
    </location>
</feature>
<sequence>MFNHLKIGSKIGASFALGLAILSAIGYVSYRTTQALITTSYWENHTYQVLGLLDEISSKVKDAETGQRGYIITGKEPYLEPYQAAIASLEQPLQKLRKLTADNPSQQSRLNILEPLVNERINVLKKVITARQNQGFEAAQKLVLVNEGKLLMDHIRSLTEEMKQYERELLTQRSIQAKTAAEQTTATIVYGIPISFILIALIGYMLSRNISQPLEKIARVAGKIADGDLSTTLPDTERQDEVGILTHSFNQMIANLRETKQLNEEQNWLKSNLADLSNSLQGRRNLANVTQLILSRLATLVGAQQGVFYVVDSVENQPVMKLLSSYAYNERKNLANQFHLGEGLVGQCALEKQRILLTQVPNDYIRISSGLGEAPPLNIIVLPVLFEDQVVAVIELASFQTFNQLHLTFLEQVTTVIGVVLNAIKSDMLTQELLQQSQDLTEELQHQQSELKLSNQRLQEQAQELEESQLLLKQQQEELQQSNEELQQLNEELEEKAELLETQKREVEVKNQQIEQARLSLEEKAKQLTLTSKYKSEFLANMSHELRTPLNSLLILARLMAENSQGNLTEKQIEYSQTIYSAGNDLLRLINDILDLAKIESGKFAIEREEVRFITLQSYLQGNFHQLALEKKLSFNIQVDGNLPLTFHTDSKRLQQILNNLLANSFKFTDKGGISLQISLVNADTVAFAVSDTGIGIPNDKQQLIFEAFQQADGTTSRKYGGTGLGLSISRELAHLLGGRIELVSQLGQGSTFTLYLPIQGVRSQGQSRGDTLQDKQKISLPPPIPAPAEASPPPAVPITPQTEVADDRDAIQAGDRVLLVIEDDVKFVRILLDMARQQGFKVLVALNSKQGLALAQQFKPDAITLDICMPDIDGWMVLDRLKHDSQTRHIPVHIFSIDDRQQRGLELGAIAYVQKPVTKEQLVGALTDIKGFVERKVKNLLVIEDDPVQARSIIELIGNGDVHSTAVHTAAAAIATLQSQHIDCIVLDLGLPDMTGLELIEEIKQQPNWLKIPIIVYTGKELSRQEETQLRRLAETIIIKDVRSPERLLDETALFLHRIQANLPQSKRHILEQLRNSDPILANKKILIIDDDVRNIFALTSLLEGYQMQVLFAENGRDGIATLQANSNIDIVLMDIMMPEMDGYQTTRAIRQLEEFRTLPIIALTAKAMQGDREKCIEAGASDYITKPVDTEQLLSLLRVWLYH</sequence>
<accession>A0A1Z4NA34</accession>
<evidence type="ECO:0000259" key="16">
    <source>
        <dbReference type="PROSITE" id="PS50885"/>
    </source>
</evidence>
<dbReference type="SUPFAM" id="SSF47384">
    <property type="entry name" value="Homodimeric domain of signal transducing histidine kinase"/>
    <property type="match status" value="1"/>
</dbReference>
<feature type="domain" description="Histidine kinase" evidence="14">
    <location>
        <begin position="541"/>
        <end position="761"/>
    </location>
</feature>
<feature type="transmembrane region" description="Helical" evidence="13">
    <location>
        <begin position="188"/>
        <end position="206"/>
    </location>
</feature>
<feature type="coiled-coil region" evidence="11">
    <location>
        <begin position="430"/>
        <end position="531"/>
    </location>
</feature>
<dbReference type="CDD" id="cd06225">
    <property type="entry name" value="HAMP"/>
    <property type="match status" value="1"/>
</dbReference>
<dbReference type="Pfam" id="PF00672">
    <property type="entry name" value="HAMP"/>
    <property type="match status" value="1"/>
</dbReference>
<dbReference type="KEGG" id="ttq:NIES37_66120"/>
<dbReference type="GO" id="GO:0016020">
    <property type="term" value="C:membrane"/>
    <property type="evidence" value="ECO:0007669"/>
    <property type="project" value="UniProtKB-SubCell"/>
</dbReference>
<keyword evidence="13" id="KW-0472">Membrane</keyword>
<evidence type="ECO:0000256" key="4">
    <source>
        <dbReference type="ARBA" id="ARBA00012438"/>
    </source>
</evidence>
<keyword evidence="8" id="KW-0902">Two-component regulatory system</keyword>
<dbReference type="CDD" id="cd00082">
    <property type="entry name" value="HisKA"/>
    <property type="match status" value="1"/>
</dbReference>
<evidence type="ECO:0000256" key="9">
    <source>
        <dbReference type="ARBA" id="ARBA00074306"/>
    </source>
</evidence>
<comment type="similarity">
    <text evidence="3">In the N-terminal section; belongs to the phytochrome family.</text>
</comment>
<dbReference type="PANTHER" id="PTHR45339">
    <property type="entry name" value="HYBRID SIGNAL TRANSDUCTION HISTIDINE KINASE J"/>
    <property type="match status" value="1"/>
</dbReference>
<dbReference type="SMART" id="SM00304">
    <property type="entry name" value="HAMP"/>
    <property type="match status" value="1"/>
</dbReference>
<evidence type="ECO:0000256" key="8">
    <source>
        <dbReference type="ARBA" id="ARBA00023012"/>
    </source>
</evidence>
<keyword evidence="6" id="KW-0808">Transferase</keyword>
<dbReference type="FunFam" id="3.30.565.10:FF:000010">
    <property type="entry name" value="Sensor histidine kinase RcsC"/>
    <property type="match status" value="1"/>
</dbReference>
<dbReference type="PRINTS" id="PR00344">
    <property type="entry name" value="BCTRLSENSOR"/>
</dbReference>
<dbReference type="Gene3D" id="3.40.50.2300">
    <property type="match status" value="3"/>
</dbReference>
<dbReference type="PROSITE" id="PS50109">
    <property type="entry name" value="HIS_KIN"/>
    <property type="match status" value="1"/>
</dbReference>
<dbReference type="EMBL" id="AP018248">
    <property type="protein sequence ID" value="BAZ02599.1"/>
    <property type="molecule type" value="Genomic_DNA"/>
</dbReference>
<dbReference type="CDD" id="cd17546">
    <property type="entry name" value="REC_hyHK_CKI1_RcsC-like"/>
    <property type="match status" value="1"/>
</dbReference>
<proteinExistence type="inferred from homology"/>
<evidence type="ECO:0000256" key="7">
    <source>
        <dbReference type="ARBA" id="ARBA00022777"/>
    </source>
</evidence>
<evidence type="ECO:0000256" key="1">
    <source>
        <dbReference type="ARBA" id="ARBA00000085"/>
    </source>
</evidence>
<protein>
    <recommendedName>
        <fullName evidence="9">Circadian input-output histidine kinase CikA</fullName>
        <ecNumber evidence="4">2.7.13.3</ecNumber>
    </recommendedName>
</protein>
<evidence type="ECO:0000256" key="2">
    <source>
        <dbReference type="ARBA" id="ARBA00004370"/>
    </source>
</evidence>
<keyword evidence="7 17" id="KW-0418">Kinase</keyword>
<dbReference type="InterPro" id="IPR003594">
    <property type="entry name" value="HATPase_dom"/>
</dbReference>
<comment type="subcellular location">
    <subcellularLocation>
        <location evidence="2">Membrane</location>
    </subcellularLocation>
</comment>
<dbReference type="CDD" id="cd16922">
    <property type="entry name" value="HATPase_EvgS-ArcB-TorS-like"/>
    <property type="match status" value="1"/>
</dbReference>
<dbReference type="SMART" id="SM00448">
    <property type="entry name" value="REC"/>
    <property type="match status" value="3"/>
</dbReference>
<dbReference type="Pfam" id="PF05227">
    <property type="entry name" value="CHASE3"/>
    <property type="match status" value="1"/>
</dbReference>
<feature type="domain" description="Response regulatory" evidence="15">
    <location>
        <begin position="940"/>
        <end position="1056"/>
    </location>
</feature>
<feature type="region of interest" description="Disordered" evidence="12">
    <location>
        <begin position="766"/>
        <end position="798"/>
    </location>
</feature>
<evidence type="ECO:0000256" key="3">
    <source>
        <dbReference type="ARBA" id="ARBA00006402"/>
    </source>
</evidence>
<dbReference type="InterPro" id="IPR003018">
    <property type="entry name" value="GAF"/>
</dbReference>
<dbReference type="InterPro" id="IPR007891">
    <property type="entry name" value="CHASE3"/>
</dbReference>
<gene>
    <name evidence="17" type="ORF">NIES37_66120</name>
</gene>
<organism evidence="17 18">
    <name type="scientific">Tolypothrix tenuis PCC 7101</name>
    <dbReference type="NCBI Taxonomy" id="231146"/>
    <lineage>
        <taxon>Bacteria</taxon>
        <taxon>Bacillati</taxon>
        <taxon>Cyanobacteriota</taxon>
        <taxon>Cyanophyceae</taxon>
        <taxon>Nostocales</taxon>
        <taxon>Tolypothrichaceae</taxon>
        <taxon>Tolypothrix</taxon>
    </lineage>
</organism>
<feature type="modified residue" description="4-aspartylphosphate" evidence="10">
    <location>
        <position position="1136"/>
    </location>
</feature>
<keyword evidence="18" id="KW-1185">Reference proteome</keyword>
<evidence type="ECO:0000256" key="11">
    <source>
        <dbReference type="SAM" id="Coils"/>
    </source>
</evidence>
<dbReference type="InterPro" id="IPR005467">
    <property type="entry name" value="His_kinase_dom"/>
</dbReference>
<evidence type="ECO:0000256" key="13">
    <source>
        <dbReference type="SAM" id="Phobius"/>
    </source>
</evidence>
<dbReference type="PANTHER" id="PTHR45339:SF1">
    <property type="entry name" value="HYBRID SIGNAL TRANSDUCTION HISTIDINE KINASE J"/>
    <property type="match status" value="1"/>
</dbReference>
<dbReference type="Gene3D" id="3.30.565.10">
    <property type="entry name" value="Histidine kinase-like ATPase, C-terminal domain"/>
    <property type="match status" value="1"/>
</dbReference>
<keyword evidence="11" id="KW-0175">Coiled coil</keyword>
<dbReference type="GO" id="GO:0000155">
    <property type="term" value="F:phosphorelay sensor kinase activity"/>
    <property type="evidence" value="ECO:0007669"/>
    <property type="project" value="InterPro"/>
</dbReference>
<keyword evidence="5 10" id="KW-0597">Phosphoprotein</keyword>
<evidence type="ECO:0000256" key="5">
    <source>
        <dbReference type="ARBA" id="ARBA00022553"/>
    </source>
</evidence>
<comment type="catalytic activity">
    <reaction evidence="1">
        <text>ATP + protein L-histidine = ADP + protein N-phospho-L-histidine.</text>
        <dbReference type="EC" id="2.7.13.3"/>
    </reaction>
</comment>
<feature type="domain" description="Response regulatory" evidence="15">
    <location>
        <begin position="818"/>
        <end position="931"/>
    </location>
</feature>
<dbReference type="EC" id="2.7.13.3" evidence="4"/>
<evidence type="ECO:0000256" key="6">
    <source>
        <dbReference type="ARBA" id="ARBA00022679"/>
    </source>
</evidence>
<dbReference type="Gene3D" id="1.10.287.130">
    <property type="match status" value="1"/>
</dbReference>
<dbReference type="InterPro" id="IPR003660">
    <property type="entry name" value="HAMP_dom"/>
</dbReference>
<feature type="modified residue" description="4-aspartylphosphate" evidence="10">
    <location>
        <position position="867"/>
    </location>
</feature>
<dbReference type="CDD" id="cd00156">
    <property type="entry name" value="REC"/>
    <property type="match status" value="1"/>
</dbReference>
<dbReference type="SMART" id="SM00388">
    <property type="entry name" value="HisKA"/>
    <property type="match status" value="1"/>
</dbReference>
<dbReference type="InterPro" id="IPR036097">
    <property type="entry name" value="HisK_dim/P_sf"/>
</dbReference>
<dbReference type="Pfam" id="PF00072">
    <property type="entry name" value="Response_reg"/>
    <property type="match status" value="3"/>
</dbReference>
<dbReference type="SUPFAM" id="SSF158472">
    <property type="entry name" value="HAMP domain-like"/>
    <property type="match status" value="1"/>
</dbReference>
<dbReference type="SUPFAM" id="SSF52172">
    <property type="entry name" value="CheY-like"/>
    <property type="match status" value="3"/>
</dbReference>
<evidence type="ECO:0000259" key="14">
    <source>
        <dbReference type="PROSITE" id="PS50109"/>
    </source>
</evidence>
<dbReference type="Pfam" id="PF02518">
    <property type="entry name" value="HATPase_c"/>
    <property type="match status" value="1"/>
</dbReference>
<feature type="coiled-coil region" evidence="11">
    <location>
        <begin position="148"/>
        <end position="175"/>
    </location>
</feature>